<dbReference type="InParanoid" id="A0A6P8IYQ2"/>
<evidence type="ECO:0000256" key="7">
    <source>
        <dbReference type="ARBA" id="ARBA00075605"/>
    </source>
</evidence>
<dbReference type="Pfam" id="PF00572">
    <property type="entry name" value="Ribosomal_L13"/>
    <property type="match status" value="1"/>
</dbReference>
<dbReference type="PANTHER" id="PTHR11545:SF2">
    <property type="entry name" value="LARGE RIBOSOMAL SUBUNIT PROTEIN UL13M"/>
    <property type="match status" value="1"/>
</dbReference>
<keyword evidence="3" id="KW-0689">Ribosomal protein</keyword>
<organism evidence="8 9">
    <name type="scientific">Actinia tenebrosa</name>
    <name type="common">Australian red waratah sea anemone</name>
    <dbReference type="NCBI Taxonomy" id="6105"/>
    <lineage>
        <taxon>Eukaryota</taxon>
        <taxon>Metazoa</taxon>
        <taxon>Cnidaria</taxon>
        <taxon>Anthozoa</taxon>
        <taxon>Hexacorallia</taxon>
        <taxon>Actiniaria</taxon>
        <taxon>Actiniidae</taxon>
        <taxon>Actinia</taxon>
    </lineage>
</organism>
<dbReference type="InterPro" id="IPR036899">
    <property type="entry name" value="Ribosomal_uL13_sf"/>
</dbReference>
<dbReference type="SUPFAM" id="SSF52161">
    <property type="entry name" value="Ribosomal protein L13"/>
    <property type="match status" value="1"/>
</dbReference>
<dbReference type="FunFam" id="3.90.1180.10:FF:000030">
    <property type="entry name" value="39S ribosomal protein L13, mitochondrial"/>
    <property type="match status" value="1"/>
</dbReference>
<evidence type="ECO:0000256" key="5">
    <source>
        <dbReference type="ARBA" id="ARBA00023274"/>
    </source>
</evidence>
<dbReference type="OrthoDB" id="274622at2759"/>
<evidence type="ECO:0000313" key="8">
    <source>
        <dbReference type="Proteomes" id="UP000515163"/>
    </source>
</evidence>
<evidence type="ECO:0000256" key="3">
    <source>
        <dbReference type="ARBA" id="ARBA00022980"/>
    </source>
</evidence>
<dbReference type="GO" id="GO:0003735">
    <property type="term" value="F:structural constituent of ribosome"/>
    <property type="evidence" value="ECO:0007669"/>
    <property type="project" value="InterPro"/>
</dbReference>
<dbReference type="InterPro" id="IPR005822">
    <property type="entry name" value="Ribosomal_uL13"/>
</dbReference>
<keyword evidence="8" id="KW-1185">Reference proteome</keyword>
<dbReference type="GO" id="GO:0017148">
    <property type="term" value="P:negative regulation of translation"/>
    <property type="evidence" value="ECO:0007669"/>
    <property type="project" value="TreeGrafter"/>
</dbReference>
<dbReference type="PIRSF" id="PIRSF002181">
    <property type="entry name" value="Ribosomal_L13"/>
    <property type="match status" value="1"/>
</dbReference>
<dbReference type="GO" id="GO:0003729">
    <property type="term" value="F:mRNA binding"/>
    <property type="evidence" value="ECO:0007669"/>
    <property type="project" value="TreeGrafter"/>
</dbReference>
<dbReference type="AlphaFoldDB" id="A0A6P8IYQ2"/>
<comment type="similarity">
    <text evidence="2">Belongs to the universal ribosomal protein uL13 family.</text>
</comment>
<evidence type="ECO:0000256" key="1">
    <source>
        <dbReference type="ARBA" id="ARBA00004173"/>
    </source>
</evidence>
<dbReference type="HAMAP" id="MF_01366">
    <property type="entry name" value="Ribosomal_uL13"/>
    <property type="match status" value="1"/>
</dbReference>
<evidence type="ECO:0000256" key="2">
    <source>
        <dbReference type="ARBA" id="ARBA00006227"/>
    </source>
</evidence>
<name>A0A6P8IYQ2_ACTTE</name>
<keyword evidence="4" id="KW-0496">Mitochondrion</keyword>
<keyword evidence="5" id="KW-0687">Ribonucleoprotein</keyword>
<dbReference type="FunCoup" id="A0A6P8IYQ2">
    <property type="interactions" value="1396"/>
</dbReference>
<gene>
    <name evidence="9" type="primary">LOC116306393</name>
</gene>
<dbReference type="Gene3D" id="3.90.1180.10">
    <property type="entry name" value="Ribosomal protein L13"/>
    <property type="match status" value="1"/>
</dbReference>
<sequence>MAFTNRASQSFLTHARLWYLVDARDQVCGRLAGYIGQILQGKTKPIYHHAIDVGDYIVVVNTKDIVLSGSKWNNKLYRHHTGFPGGLKEIRARDLHKRDSTRVLWRAVYGMLPKNNLRPIWMKRLFLFDDENHPYAQNIFSKLETPALIPKRLHEYSSEEVANFPKILY</sequence>
<dbReference type="CDD" id="cd00392">
    <property type="entry name" value="Ribosomal_L13"/>
    <property type="match status" value="1"/>
</dbReference>
<dbReference type="GO" id="GO:0005762">
    <property type="term" value="C:mitochondrial large ribosomal subunit"/>
    <property type="evidence" value="ECO:0007669"/>
    <property type="project" value="TreeGrafter"/>
</dbReference>
<evidence type="ECO:0000256" key="6">
    <source>
        <dbReference type="ARBA" id="ARBA00068950"/>
    </source>
</evidence>
<reference evidence="9" key="1">
    <citation type="submission" date="2025-08" db="UniProtKB">
        <authorList>
            <consortium name="RefSeq"/>
        </authorList>
    </citation>
    <scope>IDENTIFICATION</scope>
    <source>
        <tissue evidence="9">Tentacle</tissue>
    </source>
</reference>
<evidence type="ECO:0000313" key="9">
    <source>
        <dbReference type="RefSeq" id="XP_031572302.1"/>
    </source>
</evidence>
<dbReference type="PANTHER" id="PTHR11545">
    <property type="entry name" value="RIBOSOMAL PROTEIN L13"/>
    <property type="match status" value="1"/>
</dbReference>
<protein>
    <recommendedName>
        <fullName evidence="6">Large ribosomal subunit protein uL13m</fullName>
    </recommendedName>
    <alternativeName>
        <fullName evidence="7">39S ribosomal protein L13, mitochondrial</fullName>
    </alternativeName>
</protein>
<evidence type="ECO:0000256" key="4">
    <source>
        <dbReference type="ARBA" id="ARBA00023128"/>
    </source>
</evidence>
<dbReference type="GO" id="GO:0006412">
    <property type="term" value="P:translation"/>
    <property type="evidence" value="ECO:0007669"/>
    <property type="project" value="InterPro"/>
</dbReference>
<comment type="subcellular location">
    <subcellularLocation>
        <location evidence="1">Mitochondrion</location>
    </subcellularLocation>
</comment>
<dbReference type="Proteomes" id="UP000515163">
    <property type="component" value="Unplaced"/>
</dbReference>
<dbReference type="NCBIfam" id="TIGR01066">
    <property type="entry name" value="rplM_bact"/>
    <property type="match status" value="1"/>
</dbReference>
<dbReference type="RefSeq" id="XP_031572302.1">
    <property type="nucleotide sequence ID" value="XM_031716442.1"/>
</dbReference>
<dbReference type="GeneID" id="116306393"/>
<accession>A0A6P8IYQ2</accession>
<dbReference type="KEGG" id="aten:116306393"/>
<proteinExistence type="inferred from homology"/>
<dbReference type="InterPro" id="IPR005823">
    <property type="entry name" value="Ribosomal_uL13_bac-type"/>
</dbReference>